<organism evidence="13 14">
    <name type="scientific">[Clostridium] asparagiforme DSM 15981</name>
    <dbReference type="NCBI Taxonomy" id="518636"/>
    <lineage>
        <taxon>Bacteria</taxon>
        <taxon>Bacillati</taxon>
        <taxon>Bacillota</taxon>
        <taxon>Clostridia</taxon>
        <taxon>Lachnospirales</taxon>
        <taxon>Lachnospiraceae</taxon>
        <taxon>Enterocloster</taxon>
    </lineage>
</organism>
<evidence type="ECO:0000313" key="13">
    <source>
        <dbReference type="EMBL" id="EEG54238.1"/>
    </source>
</evidence>
<evidence type="ECO:0000256" key="8">
    <source>
        <dbReference type="PROSITE-ProRule" id="PRU00703"/>
    </source>
</evidence>
<comment type="caution">
    <text evidence="13">The sequence shown here is derived from an EMBL/GenBank/DDBJ whole genome shotgun (WGS) entry which is preliminary data.</text>
</comment>
<feature type="transmembrane region" description="Helical" evidence="10">
    <location>
        <begin position="118"/>
        <end position="140"/>
    </location>
</feature>
<evidence type="ECO:0000256" key="5">
    <source>
        <dbReference type="ARBA" id="ARBA00022989"/>
    </source>
</evidence>
<reference evidence="13 14" key="1">
    <citation type="submission" date="2009-02" db="EMBL/GenBank/DDBJ databases">
        <title>Draft genome sequence of Clostridium asparagiforme (DSM 15981).</title>
        <authorList>
            <person name="Sudarsanam P."/>
            <person name="Ley R."/>
            <person name="Guruge J."/>
            <person name="Turnbaugh P.J."/>
            <person name="Mahowald M."/>
            <person name="Liep D."/>
            <person name="Gordon J."/>
        </authorList>
    </citation>
    <scope>NUCLEOTIDE SEQUENCE [LARGE SCALE GENOMIC DNA]</scope>
    <source>
        <strain evidence="13 14">DSM 15981</strain>
    </source>
</reference>
<name>C0D362_9FIRM</name>
<gene>
    <name evidence="13" type="ORF">CLOSTASPAR_03703</name>
</gene>
<dbReference type="AlphaFoldDB" id="C0D362"/>
<feature type="transmembrane region" description="Helical" evidence="10">
    <location>
        <begin position="193"/>
        <end position="212"/>
    </location>
</feature>
<sequence length="497" mass="55989">MQQKPMAFDRSGTISERIFRNFLLTESRGFCIINAKAQRMALIIISKRRNDFIMESDPLSGGIAFQLLFLVFLTAVNAFFAGAEMAVVSVNKNKIHRLAEQGDKRAALIERLMKDSTVFLSTIQVAITFAGFFSSASAATGISQVLGVRMLEWGIPYSQTIAGVCVTIVLAYFNLVFGELVPKRIALQKAETFSLFCVRPIFMISRVLNPFIRLLSLSTSGFLKLIGMHSETLEAEVSEEEIKSMLETGSETGVFNEIEKEMITSIFSFDDKRAKEVMVPRQDMVAINLEDPMEEYIDGILKSMHSKIPVYEGEIDNIVGILSMKDFVICAKDQSFCQVEIRPLLKEPFFVPENRRTDALFREMQKNKVKIAILVDEYGGVSGMVTLEDLIEEIVGEIQEEYETEEPDIVVLEPHKIFRVLGSAQIYDLEEELHLHIESYCDTLSGYLIEQLGYIPESGELPLTVVTPEAEYEILDQEERVIGHVRLTLTGSGPEHR</sequence>
<proteinExistence type="inferred from homology"/>
<keyword evidence="7 9" id="KW-0472">Membrane</keyword>
<evidence type="ECO:0000256" key="10">
    <source>
        <dbReference type="SAM" id="Phobius"/>
    </source>
</evidence>
<dbReference type="GO" id="GO:0005886">
    <property type="term" value="C:plasma membrane"/>
    <property type="evidence" value="ECO:0007669"/>
    <property type="project" value="TreeGrafter"/>
</dbReference>
<keyword evidence="3 9" id="KW-0812">Transmembrane</keyword>
<evidence type="ECO:0000256" key="4">
    <source>
        <dbReference type="ARBA" id="ARBA00022737"/>
    </source>
</evidence>
<dbReference type="PANTHER" id="PTHR22777">
    <property type="entry name" value="HEMOLYSIN-RELATED"/>
    <property type="match status" value="1"/>
</dbReference>
<evidence type="ECO:0000256" key="7">
    <source>
        <dbReference type="ARBA" id="ARBA00023136"/>
    </source>
</evidence>
<evidence type="ECO:0000256" key="6">
    <source>
        <dbReference type="ARBA" id="ARBA00023122"/>
    </source>
</evidence>
<evidence type="ECO:0000256" key="9">
    <source>
        <dbReference type="PROSITE-ProRule" id="PRU01193"/>
    </source>
</evidence>
<keyword evidence="6 8" id="KW-0129">CBS domain</keyword>
<dbReference type="PROSITE" id="PS51846">
    <property type="entry name" value="CNNM"/>
    <property type="match status" value="1"/>
</dbReference>
<dbReference type="PROSITE" id="PS51371">
    <property type="entry name" value="CBS"/>
    <property type="match status" value="2"/>
</dbReference>
<dbReference type="EMBL" id="ACCJ01000289">
    <property type="protein sequence ID" value="EEG54238.1"/>
    <property type="molecule type" value="Genomic_DNA"/>
</dbReference>
<evidence type="ECO:0000259" key="11">
    <source>
        <dbReference type="PROSITE" id="PS51371"/>
    </source>
</evidence>
<dbReference type="SUPFAM" id="SSF56176">
    <property type="entry name" value="FAD-binding/transporter-associated domain-like"/>
    <property type="match status" value="1"/>
</dbReference>
<dbReference type="Pfam" id="PF01595">
    <property type="entry name" value="CNNM"/>
    <property type="match status" value="1"/>
</dbReference>
<dbReference type="Pfam" id="PF03471">
    <property type="entry name" value="CorC_HlyC"/>
    <property type="match status" value="1"/>
</dbReference>
<comment type="subcellular location">
    <subcellularLocation>
        <location evidence="1">Membrane</location>
        <topology evidence="1">Multi-pass membrane protein</topology>
    </subcellularLocation>
</comment>
<dbReference type="InterPro" id="IPR000644">
    <property type="entry name" value="CBS_dom"/>
</dbReference>
<comment type="similarity">
    <text evidence="2">Belongs to the UPF0053 family.</text>
</comment>
<evidence type="ECO:0008006" key="15">
    <source>
        <dbReference type="Google" id="ProtNLM"/>
    </source>
</evidence>
<feature type="domain" description="CBS" evidence="11">
    <location>
        <begin position="278"/>
        <end position="339"/>
    </location>
</feature>
<dbReference type="Proteomes" id="UP000004756">
    <property type="component" value="Unassembled WGS sequence"/>
</dbReference>
<dbReference type="HOGENOM" id="CLU_015237_4_0_9"/>
<keyword evidence="5 9" id="KW-1133">Transmembrane helix</keyword>
<dbReference type="InterPro" id="IPR005170">
    <property type="entry name" value="Transptr-assoc_dom"/>
</dbReference>
<evidence type="ECO:0000313" key="14">
    <source>
        <dbReference type="Proteomes" id="UP000004756"/>
    </source>
</evidence>
<accession>C0D362</accession>
<feature type="domain" description="CBS" evidence="11">
    <location>
        <begin position="344"/>
        <end position="400"/>
    </location>
</feature>
<keyword evidence="14" id="KW-1185">Reference proteome</keyword>
<dbReference type="Gene3D" id="3.30.465.10">
    <property type="match status" value="1"/>
</dbReference>
<dbReference type="InterPro" id="IPR016169">
    <property type="entry name" value="FAD-bd_PCMH_sub2"/>
</dbReference>
<feature type="transmembrane region" description="Helical" evidence="10">
    <location>
        <begin position="160"/>
        <end position="181"/>
    </location>
</feature>
<evidence type="ECO:0000256" key="1">
    <source>
        <dbReference type="ARBA" id="ARBA00004141"/>
    </source>
</evidence>
<feature type="domain" description="CNNM transmembrane" evidence="12">
    <location>
        <begin position="59"/>
        <end position="259"/>
    </location>
</feature>
<evidence type="ECO:0000256" key="3">
    <source>
        <dbReference type="ARBA" id="ARBA00022692"/>
    </source>
</evidence>
<dbReference type="FunFam" id="3.10.580.10:FF:000002">
    <property type="entry name" value="Magnesium/cobalt efflux protein CorC"/>
    <property type="match status" value="1"/>
</dbReference>
<dbReference type="Pfam" id="PF00571">
    <property type="entry name" value="CBS"/>
    <property type="match status" value="2"/>
</dbReference>
<protein>
    <recommendedName>
        <fullName evidence="15">CBS domain protein</fullName>
    </recommendedName>
</protein>
<dbReference type="CDD" id="cd04590">
    <property type="entry name" value="CBS_pair_CorC_HlyC_assoc"/>
    <property type="match status" value="1"/>
</dbReference>
<dbReference type="SMART" id="SM01091">
    <property type="entry name" value="CorC_HlyC"/>
    <property type="match status" value="1"/>
</dbReference>
<feature type="transmembrane region" description="Helical" evidence="10">
    <location>
        <begin position="63"/>
        <end position="88"/>
    </location>
</feature>
<dbReference type="InterPro" id="IPR036318">
    <property type="entry name" value="FAD-bd_PCMH-like_sf"/>
</dbReference>
<dbReference type="InterPro" id="IPR044751">
    <property type="entry name" value="Ion_transp-like_CBS"/>
</dbReference>
<evidence type="ECO:0000259" key="12">
    <source>
        <dbReference type="PROSITE" id="PS51846"/>
    </source>
</evidence>
<dbReference type="Gene3D" id="3.10.580.10">
    <property type="entry name" value="CBS-domain"/>
    <property type="match status" value="1"/>
</dbReference>
<keyword evidence="4" id="KW-0677">Repeat</keyword>
<dbReference type="PANTHER" id="PTHR22777:SF17">
    <property type="entry name" value="UPF0053 PROTEIN SLL0260"/>
    <property type="match status" value="1"/>
</dbReference>
<dbReference type="SUPFAM" id="SSF54631">
    <property type="entry name" value="CBS-domain pair"/>
    <property type="match status" value="1"/>
</dbReference>
<dbReference type="GO" id="GO:0050660">
    <property type="term" value="F:flavin adenine dinucleotide binding"/>
    <property type="evidence" value="ECO:0007669"/>
    <property type="project" value="InterPro"/>
</dbReference>
<dbReference type="SMART" id="SM00116">
    <property type="entry name" value="CBS"/>
    <property type="match status" value="2"/>
</dbReference>
<dbReference type="InterPro" id="IPR046342">
    <property type="entry name" value="CBS_dom_sf"/>
</dbReference>
<dbReference type="InterPro" id="IPR002550">
    <property type="entry name" value="CNNM"/>
</dbReference>
<evidence type="ECO:0000256" key="2">
    <source>
        <dbReference type="ARBA" id="ARBA00006337"/>
    </source>
</evidence>